<dbReference type="PRINTS" id="PR00625">
    <property type="entry name" value="JDOMAIN"/>
</dbReference>
<dbReference type="Gene3D" id="1.10.287.110">
    <property type="entry name" value="DnaJ domain"/>
    <property type="match status" value="1"/>
</dbReference>
<dbReference type="InterPro" id="IPR001623">
    <property type="entry name" value="DnaJ_domain"/>
</dbReference>
<comment type="caution">
    <text evidence="4">The sequence shown here is derived from an EMBL/GenBank/DDBJ whole genome shotgun (WGS) entry which is preliminary data.</text>
</comment>
<proteinExistence type="predicted"/>
<organism evidence="4 5">
    <name type="scientific">Hymenobacter glaciei</name>
    <dbReference type="NCBI Taxonomy" id="877209"/>
    <lineage>
        <taxon>Bacteria</taxon>
        <taxon>Pseudomonadati</taxon>
        <taxon>Bacteroidota</taxon>
        <taxon>Cytophagia</taxon>
        <taxon>Cytophagales</taxon>
        <taxon>Hymenobacteraceae</taxon>
        <taxon>Hymenobacter</taxon>
    </lineage>
</organism>
<dbReference type="PROSITE" id="PS50076">
    <property type="entry name" value="DNAJ_2"/>
    <property type="match status" value="1"/>
</dbReference>
<keyword evidence="2" id="KW-0812">Transmembrane</keyword>
<dbReference type="InterPro" id="IPR011990">
    <property type="entry name" value="TPR-like_helical_dom_sf"/>
</dbReference>
<dbReference type="PANTHER" id="PTHR44200:SF1">
    <property type="entry name" value="DNAJ HOMOLOG SUBFAMILY C MEMBER 7"/>
    <property type="match status" value="1"/>
</dbReference>
<dbReference type="PANTHER" id="PTHR44200">
    <property type="entry name" value="DNAJ HOMOLOG SUBFAMILY C MEMBER 7"/>
    <property type="match status" value="1"/>
</dbReference>
<dbReference type="SMART" id="SM00271">
    <property type="entry name" value="DnaJ"/>
    <property type="match status" value="1"/>
</dbReference>
<protein>
    <recommendedName>
        <fullName evidence="3">J domain-containing protein</fullName>
    </recommendedName>
</protein>
<keyword evidence="5" id="KW-1185">Reference proteome</keyword>
<dbReference type="InterPro" id="IPR052758">
    <property type="entry name" value="SRC_co-chaperone"/>
</dbReference>
<keyword evidence="2" id="KW-0472">Membrane</keyword>
<accession>A0ABP7TER4</accession>
<name>A0ABP7TER4_9BACT</name>
<dbReference type="Pfam" id="PF00226">
    <property type="entry name" value="DnaJ"/>
    <property type="match status" value="1"/>
</dbReference>
<dbReference type="SMART" id="SM00028">
    <property type="entry name" value="TPR"/>
    <property type="match status" value="3"/>
</dbReference>
<feature type="region of interest" description="Disordered" evidence="1">
    <location>
        <begin position="82"/>
        <end position="116"/>
    </location>
</feature>
<dbReference type="SUPFAM" id="SSF48452">
    <property type="entry name" value="TPR-like"/>
    <property type="match status" value="1"/>
</dbReference>
<dbReference type="InterPro" id="IPR019734">
    <property type="entry name" value="TPR_rpt"/>
</dbReference>
<feature type="transmembrane region" description="Helical" evidence="2">
    <location>
        <begin position="135"/>
        <end position="156"/>
    </location>
</feature>
<sequence>MQPSVSQNHYQILGVAATASAADIKRAYRRLVVQYHPDKHGGDIRYEEQFKAVAVAYGILGDPGKRATYDFQLAQAVRRLDEERRRQQYRPASQHVYGVPMPPPAPLRTRPPAGSRERHYQRIPKQQPRFNGRDWLLTLLFIGGIVLLALAVKVTMDRVSATSNYENGVRAYASGNLGAAYSFLEETLHFRPDYAPALRRHGELELLLQDAPHAARADFKAALQTPDLSPRDKAATYYYLGRSEAKLSQPEAAEQSFTFSLKLDSTCSAAHLARGEVRLLDLQQAAQAEADFTAGLAQRRRAGQAMPWHFVQLRGLARTALQRYDEARNDYFEVIRANPTDGRTHFLLGKLAAHTGDSAAACEFYRRAVGLGYEYAQAAEKGCK</sequence>
<reference evidence="5" key="1">
    <citation type="journal article" date="2019" name="Int. J. Syst. Evol. Microbiol.">
        <title>The Global Catalogue of Microorganisms (GCM) 10K type strain sequencing project: providing services to taxonomists for standard genome sequencing and annotation.</title>
        <authorList>
            <consortium name="The Broad Institute Genomics Platform"/>
            <consortium name="The Broad Institute Genome Sequencing Center for Infectious Disease"/>
            <person name="Wu L."/>
            <person name="Ma J."/>
        </authorList>
    </citation>
    <scope>NUCLEOTIDE SEQUENCE [LARGE SCALE GENOMIC DNA]</scope>
    <source>
        <strain evidence="5">JCM 17225</strain>
    </source>
</reference>
<keyword evidence="2" id="KW-1133">Transmembrane helix</keyword>
<dbReference type="Proteomes" id="UP001501469">
    <property type="component" value="Unassembled WGS sequence"/>
</dbReference>
<dbReference type="CDD" id="cd06257">
    <property type="entry name" value="DnaJ"/>
    <property type="match status" value="1"/>
</dbReference>
<dbReference type="InterPro" id="IPR036869">
    <property type="entry name" value="J_dom_sf"/>
</dbReference>
<evidence type="ECO:0000256" key="1">
    <source>
        <dbReference type="SAM" id="MobiDB-lite"/>
    </source>
</evidence>
<dbReference type="SUPFAM" id="SSF46565">
    <property type="entry name" value="Chaperone J-domain"/>
    <property type="match status" value="1"/>
</dbReference>
<evidence type="ECO:0000256" key="2">
    <source>
        <dbReference type="SAM" id="Phobius"/>
    </source>
</evidence>
<evidence type="ECO:0000313" key="4">
    <source>
        <dbReference type="EMBL" id="GAA4024983.1"/>
    </source>
</evidence>
<evidence type="ECO:0000259" key="3">
    <source>
        <dbReference type="PROSITE" id="PS50076"/>
    </source>
</evidence>
<gene>
    <name evidence="4" type="ORF">GCM10022409_06200</name>
</gene>
<dbReference type="EMBL" id="BAABDK010000003">
    <property type="protein sequence ID" value="GAA4024983.1"/>
    <property type="molecule type" value="Genomic_DNA"/>
</dbReference>
<feature type="domain" description="J" evidence="3">
    <location>
        <begin position="8"/>
        <end position="73"/>
    </location>
</feature>
<evidence type="ECO:0000313" key="5">
    <source>
        <dbReference type="Proteomes" id="UP001501469"/>
    </source>
</evidence>
<dbReference type="Pfam" id="PF13181">
    <property type="entry name" value="TPR_8"/>
    <property type="match status" value="1"/>
</dbReference>
<dbReference type="Gene3D" id="1.25.40.10">
    <property type="entry name" value="Tetratricopeptide repeat domain"/>
    <property type="match status" value="1"/>
</dbReference>